<proteinExistence type="predicted"/>
<dbReference type="EMBL" id="FNPF01000023">
    <property type="protein sequence ID" value="SDY87072.1"/>
    <property type="molecule type" value="Genomic_DNA"/>
</dbReference>
<dbReference type="RefSeq" id="WP_089885932.1">
    <property type="nucleotide sequence ID" value="NZ_FNPF01000023.1"/>
</dbReference>
<evidence type="ECO:0000313" key="4">
    <source>
        <dbReference type="Proteomes" id="UP000199286"/>
    </source>
</evidence>
<feature type="domain" description="PRC-barrel" evidence="2">
    <location>
        <begin position="53"/>
        <end position="107"/>
    </location>
</feature>
<dbReference type="SUPFAM" id="SSF50346">
    <property type="entry name" value="PRC-barrel domain"/>
    <property type="match status" value="1"/>
</dbReference>
<evidence type="ECO:0000259" key="2">
    <source>
        <dbReference type="Pfam" id="PF05239"/>
    </source>
</evidence>
<dbReference type="InterPro" id="IPR011033">
    <property type="entry name" value="PRC_barrel-like_sf"/>
</dbReference>
<name>A0A1H3NDV1_9RHOB</name>
<keyword evidence="1" id="KW-0732">Signal</keyword>
<accession>A0A1H3NDV1</accession>
<dbReference type="Pfam" id="PF05239">
    <property type="entry name" value="PRC"/>
    <property type="match status" value="1"/>
</dbReference>
<gene>
    <name evidence="3" type="ORF">SAMN05444340_12319</name>
</gene>
<feature type="chain" id="PRO_5011592857" evidence="1">
    <location>
        <begin position="25"/>
        <end position="246"/>
    </location>
</feature>
<dbReference type="InterPro" id="IPR027275">
    <property type="entry name" value="PRC-brl_dom"/>
</dbReference>
<dbReference type="STRING" id="321339.SAMN05444340_12319"/>
<feature type="signal peptide" evidence="1">
    <location>
        <begin position="1"/>
        <end position="24"/>
    </location>
</feature>
<sequence length="246" mass="27189">MKRITIATSCATALGLLMSTAAIAQDEVDVLSTWSYDTLYAEGWSVENMFDETEIIDASGEDVGDVENVVFSNDGQVLGIIAQVGGFWDIGDTHVYVPWDEVTMQTGIQQIRIPVTEENVSEYDAFGSGWFDEEVISAEATDTTQVVNDDLVAGQNVFKATDLIGDYSYLQDNARYGYVSDLIVQDGALSAIMVDARASGRPGYFAYPYGPRANMNTMRYDMPYGQEQVDTIENFDYGQLESRISR</sequence>
<evidence type="ECO:0000256" key="1">
    <source>
        <dbReference type="SAM" id="SignalP"/>
    </source>
</evidence>
<reference evidence="3 4" key="1">
    <citation type="submission" date="2016-10" db="EMBL/GenBank/DDBJ databases">
        <authorList>
            <person name="de Groot N.N."/>
        </authorList>
    </citation>
    <scope>NUCLEOTIDE SEQUENCE [LARGE SCALE GENOMIC DNA]</scope>
    <source>
        <strain evidence="3 4">DSM 26880</strain>
    </source>
</reference>
<organism evidence="3 4">
    <name type="scientific">Citreimonas salinaria</name>
    <dbReference type="NCBI Taxonomy" id="321339"/>
    <lineage>
        <taxon>Bacteria</taxon>
        <taxon>Pseudomonadati</taxon>
        <taxon>Pseudomonadota</taxon>
        <taxon>Alphaproteobacteria</taxon>
        <taxon>Rhodobacterales</taxon>
        <taxon>Roseobacteraceae</taxon>
        <taxon>Citreimonas</taxon>
    </lineage>
</organism>
<dbReference type="OrthoDB" id="6158291at2"/>
<keyword evidence="4" id="KW-1185">Reference proteome</keyword>
<dbReference type="Gene3D" id="2.30.30.240">
    <property type="entry name" value="PRC-barrel domain"/>
    <property type="match status" value="1"/>
</dbReference>
<dbReference type="Proteomes" id="UP000199286">
    <property type="component" value="Unassembled WGS sequence"/>
</dbReference>
<evidence type="ECO:0000313" key="3">
    <source>
        <dbReference type="EMBL" id="SDY87072.1"/>
    </source>
</evidence>
<protein>
    <submittedName>
        <fullName evidence="3">PRC-barrel domain-containing protein</fullName>
    </submittedName>
</protein>
<dbReference type="AlphaFoldDB" id="A0A1H3NDV1"/>